<gene>
    <name evidence="1" type="ORF">SJ2017_2060</name>
</gene>
<protein>
    <submittedName>
        <fullName evidence="1">Uncharacterized protein</fullName>
    </submittedName>
</protein>
<evidence type="ECO:0000313" key="1">
    <source>
        <dbReference type="EMBL" id="ARD22358.1"/>
    </source>
</evidence>
<reference evidence="1 2" key="1">
    <citation type="submission" date="2017-03" db="EMBL/GenBank/DDBJ databases">
        <title>Genome sequencing of Shewanella japonica KCTC 22435.</title>
        <authorList>
            <person name="Kim K.M."/>
        </authorList>
    </citation>
    <scope>NUCLEOTIDE SEQUENCE [LARGE SCALE GENOMIC DNA]</scope>
    <source>
        <strain evidence="1 2">KCTC 22435</strain>
    </source>
</reference>
<keyword evidence="2" id="KW-1185">Reference proteome</keyword>
<evidence type="ECO:0000313" key="2">
    <source>
        <dbReference type="Proteomes" id="UP000191820"/>
    </source>
</evidence>
<organism evidence="1 2">
    <name type="scientific">Shewanella japonica</name>
    <dbReference type="NCBI Taxonomy" id="93973"/>
    <lineage>
        <taxon>Bacteria</taxon>
        <taxon>Pseudomonadati</taxon>
        <taxon>Pseudomonadota</taxon>
        <taxon>Gammaproteobacteria</taxon>
        <taxon>Alteromonadales</taxon>
        <taxon>Shewanellaceae</taxon>
        <taxon>Shewanella</taxon>
    </lineage>
</organism>
<dbReference type="EMBL" id="CP020472">
    <property type="protein sequence ID" value="ARD22358.1"/>
    <property type="molecule type" value="Genomic_DNA"/>
</dbReference>
<accession>A0ABN4YD49</accession>
<sequence>MILELRQKRYSLAMSKLDPDQFPKDNVIKMSHEVIICAVFNKSRFLVIFYH</sequence>
<proteinExistence type="predicted"/>
<name>A0ABN4YD49_9GAMM</name>
<dbReference type="Proteomes" id="UP000191820">
    <property type="component" value="Chromosome"/>
</dbReference>